<dbReference type="InterPro" id="IPR021374">
    <property type="entry name" value="DUF2996"/>
</dbReference>
<proteinExistence type="predicted"/>
<dbReference type="PANTHER" id="PTHR36341">
    <property type="entry name" value="DUF2996 FAMILY PROTEIN"/>
    <property type="match status" value="1"/>
</dbReference>
<feature type="compositionally biased region" description="Basic and acidic residues" evidence="1">
    <location>
        <begin position="62"/>
        <end position="71"/>
    </location>
</feature>
<protein>
    <submittedName>
        <fullName evidence="2">Uncharacterized protein</fullName>
    </submittedName>
</protein>
<gene>
    <name evidence="2" type="ORF">NCGR_LOCUS15562</name>
</gene>
<accession>A0A811NF60</accession>
<comment type="caution">
    <text evidence="2">The sequence shown here is derived from an EMBL/GenBank/DDBJ whole genome shotgun (WGS) entry which is preliminary data.</text>
</comment>
<feature type="region of interest" description="Disordered" evidence="1">
    <location>
        <begin position="56"/>
        <end position="87"/>
    </location>
</feature>
<dbReference type="EMBL" id="CAJGYO010000004">
    <property type="protein sequence ID" value="CAD6223133.1"/>
    <property type="molecule type" value="Genomic_DNA"/>
</dbReference>
<feature type="compositionally biased region" description="Low complexity" evidence="1">
    <location>
        <begin position="72"/>
        <end position="84"/>
    </location>
</feature>
<dbReference type="AlphaFoldDB" id="A0A811NF60"/>
<name>A0A811NF60_9POAL</name>
<sequence>MVMAPQPLRAPAGHAACRCSAAPLFGKRAPLVVAFPRAGSGGAVVVSCSAVQESSTSTTVSKKKDSADGAKEATAAEAKPAAAAKPKKAAALPLPEMMQKEIIPPLKAALEAEDDVSQVQLAFQNNTKEELISYVDSTILQRPTQALALISFNAL</sequence>
<organism evidence="2 3">
    <name type="scientific">Miscanthus lutarioriparius</name>
    <dbReference type="NCBI Taxonomy" id="422564"/>
    <lineage>
        <taxon>Eukaryota</taxon>
        <taxon>Viridiplantae</taxon>
        <taxon>Streptophyta</taxon>
        <taxon>Embryophyta</taxon>
        <taxon>Tracheophyta</taxon>
        <taxon>Spermatophyta</taxon>
        <taxon>Magnoliopsida</taxon>
        <taxon>Liliopsida</taxon>
        <taxon>Poales</taxon>
        <taxon>Poaceae</taxon>
        <taxon>PACMAD clade</taxon>
        <taxon>Panicoideae</taxon>
        <taxon>Andropogonodae</taxon>
        <taxon>Andropogoneae</taxon>
        <taxon>Saccharinae</taxon>
        <taxon>Miscanthus</taxon>
    </lineage>
</organism>
<dbReference type="PANTHER" id="PTHR36341:SF3">
    <property type="entry name" value="DUF2996 FAMILY PROTEIN"/>
    <property type="match status" value="1"/>
</dbReference>
<evidence type="ECO:0000313" key="2">
    <source>
        <dbReference type="EMBL" id="CAD6223133.1"/>
    </source>
</evidence>
<dbReference type="Proteomes" id="UP000604825">
    <property type="component" value="Unassembled WGS sequence"/>
</dbReference>
<evidence type="ECO:0000313" key="3">
    <source>
        <dbReference type="Proteomes" id="UP000604825"/>
    </source>
</evidence>
<reference evidence="2" key="1">
    <citation type="submission" date="2020-10" db="EMBL/GenBank/DDBJ databases">
        <authorList>
            <person name="Han B."/>
            <person name="Lu T."/>
            <person name="Zhao Q."/>
            <person name="Huang X."/>
            <person name="Zhao Y."/>
        </authorList>
    </citation>
    <scope>NUCLEOTIDE SEQUENCE</scope>
</reference>
<keyword evidence="3" id="KW-1185">Reference proteome</keyword>
<evidence type="ECO:0000256" key="1">
    <source>
        <dbReference type="SAM" id="MobiDB-lite"/>
    </source>
</evidence>